<feature type="domain" description="PH" evidence="2">
    <location>
        <begin position="317"/>
        <end position="420"/>
    </location>
</feature>
<dbReference type="GeneID" id="24095294"/>
<dbReference type="STRING" id="599839.J4G1N9"/>
<dbReference type="InParanoid" id="J4G1N9"/>
<sequence>MAIAISPSKLRSKFDIRSLLTKNDRLISKKRRHIQEIEDNPPPTPPKDLPFKTRCRQIESWQQIYTAYQFSHLAREPSEDSSVSHEERTEPLNALFLTRQLRPSQSNLEMSVPGTQLDTALPPTPPKGVYQPSTHTHTYPAPSHIPMATYRLPVARGRVLPDRRAASSPDEIEMKRREALLAKEREEQQARKEEAERQARLKQQKEEVLRRFMEEERQRRASLEGELRKIAEERKRKEAEEREAEERRKMNAEETKRIAREKRIQETRRAQAWREEQVKRAKEASSMKERQRRQLLQERRAMAAQLKAKVKIEGNSRVVLTGWVTIQAEQCAAWKRRYFQLDEHMLNLFKSPEEISQPTETVNLKSVRHIREWREGYEELEGIPHSFAVEFGGGLEPWSMFADSAEDKEHLVALMSESTA</sequence>
<name>J4G1N9_9APHY</name>
<keyword evidence="4" id="KW-1185">Reference proteome</keyword>
<protein>
    <recommendedName>
        <fullName evidence="2">PH domain-containing protein</fullName>
    </recommendedName>
</protein>
<evidence type="ECO:0000256" key="1">
    <source>
        <dbReference type="SAM" id="MobiDB-lite"/>
    </source>
</evidence>
<dbReference type="OrthoDB" id="2123378at2759"/>
<dbReference type="Pfam" id="PF00169">
    <property type="entry name" value="PH"/>
    <property type="match status" value="1"/>
</dbReference>
<reference evidence="3 4" key="1">
    <citation type="journal article" date="2012" name="Appl. Environ. Microbiol.">
        <title>Short-read sequencing for genomic analysis of the brown rot fungus Fibroporia radiculosa.</title>
        <authorList>
            <person name="Tang J.D."/>
            <person name="Perkins A.D."/>
            <person name="Sonstegard T.S."/>
            <person name="Schroeder S.G."/>
            <person name="Burgess S.C."/>
            <person name="Diehl S.V."/>
        </authorList>
    </citation>
    <scope>NUCLEOTIDE SEQUENCE [LARGE SCALE GENOMIC DNA]</scope>
    <source>
        <strain evidence="3 4">TFFH 294</strain>
    </source>
</reference>
<dbReference type="Gene3D" id="2.30.29.30">
    <property type="entry name" value="Pleckstrin-homology domain (PH domain)/Phosphotyrosine-binding domain (PTB)"/>
    <property type="match status" value="1"/>
</dbReference>
<dbReference type="EMBL" id="HE796980">
    <property type="protein sequence ID" value="CCM00383.1"/>
    <property type="molecule type" value="Genomic_DNA"/>
</dbReference>
<dbReference type="SMART" id="SM00233">
    <property type="entry name" value="PH"/>
    <property type="match status" value="1"/>
</dbReference>
<evidence type="ECO:0000313" key="3">
    <source>
        <dbReference type="EMBL" id="CCM00383.1"/>
    </source>
</evidence>
<dbReference type="InterPro" id="IPR011993">
    <property type="entry name" value="PH-like_dom_sf"/>
</dbReference>
<dbReference type="PROSITE" id="PS50003">
    <property type="entry name" value="PH_DOMAIN"/>
    <property type="match status" value="1"/>
</dbReference>
<dbReference type="InterPro" id="IPR001849">
    <property type="entry name" value="PH_domain"/>
</dbReference>
<organism evidence="3 4">
    <name type="scientific">Fibroporia radiculosa</name>
    <dbReference type="NCBI Taxonomy" id="599839"/>
    <lineage>
        <taxon>Eukaryota</taxon>
        <taxon>Fungi</taxon>
        <taxon>Dikarya</taxon>
        <taxon>Basidiomycota</taxon>
        <taxon>Agaricomycotina</taxon>
        <taxon>Agaricomycetes</taxon>
        <taxon>Polyporales</taxon>
        <taxon>Fibroporiaceae</taxon>
        <taxon>Fibroporia</taxon>
    </lineage>
</organism>
<evidence type="ECO:0000259" key="2">
    <source>
        <dbReference type="PROSITE" id="PS50003"/>
    </source>
</evidence>
<evidence type="ECO:0000313" key="4">
    <source>
        <dbReference type="Proteomes" id="UP000006352"/>
    </source>
</evidence>
<proteinExistence type="predicted"/>
<dbReference type="AlphaFoldDB" id="J4G1N9"/>
<gene>
    <name evidence="3" type="ORF">FIBRA_02413</name>
</gene>
<dbReference type="SUPFAM" id="SSF50729">
    <property type="entry name" value="PH domain-like"/>
    <property type="match status" value="1"/>
</dbReference>
<dbReference type="Proteomes" id="UP000006352">
    <property type="component" value="Unassembled WGS sequence"/>
</dbReference>
<feature type="region of interest" description="Disordered" evidence="1">
    <location>
        <begin position="233"/>
        <end position="254"/>
    </location>
</feature>
<dbReference type="HOGENOM" id="CLU_014670_0_0_1"/>
<dbReference type="RefSeq" id="XP_012179666.1">
    <property type="nucleotide sequence ID" value="XM_012324276.1"/>
</dbReference>
<accession>J4G1N9</accession>